<keyword evidence="2" id="KW-1185">Reference proteome</keyword>
<reference evidence="1 2" key="1">
    <citation type="submission" date="2020-12" db="EMBL/GenBank/DDBJ databases">
        <title>Metabolic potential, ecology and presence of endohyphal bacteria is reflected in genomic diversity of Mucoromycotina.</title>
        <authorList>
            <person name="Muszewska A."/>
            <person name="Okrasinska A."/>
            <person name="Steczkiewicz K."/>
            <person name="Drgas O."/>
            <person name="Orlowska M."/>
            <person name="Perlinska-Lenart U."/>
            <person name="Aleksandrzak-Piekarczyk T."/>
            <person name="Szatraj K."/>
            <person name="Zielenkiewicz U."/>
            <person name="Pilsyk S."/>
            <person name="Malc E."/>
            <person name="Mieczkowski P."/>
            <person name="Kruszewska J.S."/>
            <person name="Biernat P."/>
            <person name="Pawlowska J."/>
        </authorList>
    </citation>
    <scope>NUCLEOTIDE SEQUENCE [LARGE SCALE GENOMIC DNA]</scope>
    <source>
        <strain evidence="1 2">CBS 142.35</strain>
    </source>
</reference>
<organism evidence="1 2">
    <name type="scientific">Circinella minor</name>
    <dbReference type="NCBI Taxonomy" id="1195481"/>
    <lineage>
        <taxon>Eukaryota</taxon>
        <taxon>Fungi</taxon>
        <taxon>Fungi incertae sedis</taxon>
        <taxon>Mucoromycota</taxon>
        <taxon>Mucoromycotina</taxon>
        <taxon>Mucoromycetes</taxon>
        <taxon>Mucorales</taxon>
        <taxon>Lichtheimiaceae</taxon>
        <taxon>Circinella</taxon>
    </lineage>
</organism>
<dbReference type="Proteomes" id="UP000646827">
    <property type="component" value="Unassembled WGS sequence"/>
</dbReference>
<dbReference type="AlphaFoldDB" id="A0A8H7RZ29"/>
<dbReference type="EMBL" id="JAEPRB010000209">
    <property type="protein sequence ID" value="KAG2218817.1"/>
    <property type="molecule type" value="Genomic_DNA"/>
</dbReference>
<accession>A0A8H7RZ29</accession>
<gene>
    <name evidence="1" type="ORF">INT45_005464</name>
</gene>
<name>A0A8H7RZ29_9FUNG</name>
<dbReference type="OrthoDB" id="2289841at2759"/>
<evidence type="ECO:0000313" key="2">
    <source>
        <dbReference type="Proteomes" id="UP000646827"/>
    </source>
</evidence>
<protein>
    <submittedName>
        <fullName evidence="1">Uncharacterized protein</fullName>
    </submittedName>
</protein>
<evidence type="ECO:0000313" key="1">
    <source>
        <dbReference type="EMBL" id="KAG2218817.1"/>
    </source>
</evidence>
<proteinExistence type="predicted"/>
<sequence length="95" mass="11097">MKDMSREIVEVSRSLVRRVHVKRYMINGHNPDAKNHYSPWPTEWPNRTISNVLYSPNHGNFPPILIEVQHMVDIDLVLGIVTYTIPFIVNISKFL</sequence>
<comment type="caution">
    <text evidence="1">The sequence shown here is derived from an EMBL/GenBank/DDBJ whole genome shotgun (WGS) entry which is preliminary data.</text>
</comment>